<dbReference type="VEuPathDB" id="CryptoDB:Cvel_10912"/>
<dbReference type="InterPro" id="IPR057428">
    <property type="entry name" value="EFHB_EF-hand_C"/>
</dbReference>
<reference evidence="3" key="1">
    <citation type="submission" date="2014-11" db="EMBL/GenBank/DDBJ databases">
        <authorList>
            <person name="Otto D Thomas"/>
            <person name="Naeem Raeece"/>
        </authorList>
    </citation>
    <scope>NUCLEOTIDE SEQUENCE</scope>
</reference>
<proteinExistence type="predicted"/>
<name>A0A0G4I4K9_9ALVE</name>
<feature type="compositionally biased region" description="Basic and acidic residues" evidence="1">
    <location>
        <begin position="304"/>
        <end position="317"/>
    </location>
</feature>
<accession>A0A0G4I4K9</accession>
<evidence type="ECO:0000256" key="1">
    <source>
        <dbReference type="SAM" id="MobiDB-lite"/>
    </source>
</evidence>
<evidence type="ECO:0000313" key="3">
    <source>
        <dbReference type="EMBL" id="CEM51881.1"/>
    </source>
</evidence>
<organism evidence="3">
    <name type="scientific">Chromera velia CCMP2878</name>
    <dbReference type="NCBI Taxonomy" id="1169474"/>
    <lineage>
        <taxon>Eukaryota</taxon>
        <taxon>Sar</taxon>
        <taxon>Alveolata</taxon>
        <taxon>Colpodellida</taxon>
        <taxon>Chromeraceae</taxon>
        <taxon>Chromera</taxon>
    </lineage>
</organism>
<dbReference type="EMBL" id="CDMZ01005078">
    <property type="protein sequence ID" value="CEM51881.1"/>
    <property type="molecule type" value="Genomic_DNA"/>
</dbReference>
<gene>
    <name evidence="3" type="ORF">Cvel_10912</name>
</gene>
<sequence length="467" mass="51403">MATLVPTATIKTRKDPFPTVRSAGLEPVVSEPAALCVHPDTYDPPPLTPRSLEKYRKNCKPGVETLHWGVKDDPITHQKKEMTFGIQSVKGVDVASTLKAQQLFGRQAYMQARGEKIYHSSTREPLGRGYERGHELPATVKEPAFPGFGIKQGPDEFDLAKKAIFPRGVEPESEDVRQQYIRSHSQWAPGEKAVRHYKWPEHIDENGHRFGLAEKMPETDGVKKAINRLAEPGYYPQTRVDVKASEDYKTVSHCEVGKSRNLGVGRLPVPDDFSFGASTGVDEVSAGQCVTGFYSAAEQLPDPDLGKNTKNVREPRKTAAPPMKLSNTRAFGVPSVRLDIARPLRRSVADVYNYGDEVGVDALVTPQRYATLGVSDDEFLLPREKGELKDILQGAGFVSEGAESDAEFERCHAGALEGFRLGPEDKMSLHQLLQVYAIETEAKVANDKEALAITHALTADTVTSMPV</sequence>
<dbReference type="PhylomeDB" id="A0A0G4I4K9"/>
<protein>
    <recommendedName>
        <fullName evidence="2">EFHB C-terminal EF-hand domain-containing protein</fullName>
    </recommendedName>
</protein>
<dbReference type="AlphaFoldDB" id="A0A0G4I4K9"/>
<evidence type="ECO:0000259" key="2">
    <source>
        <dbReference type="Pfam" id="PF25325"/>
    </source>
</evidence>
<dbReference type="Pfam" id="PF25325">
    <property type="entry name" value="EF-hand_EFHB_C"/>
    <property type="match status" value="1"/>
</dbReference>
<feature type="domain" description="EFHB C-terminal EF-hand" evidence="2">
    <location>
        <begin position="362"/>
        <end position="434"/>
    </location>
</feature>
<feature type="region of interest" description="Disordered" evidence="1">
    <location>
        <begin position="301"/>
        <end position="326"/>
    </location>
</feature>